<name>A0A2T5JCF8_9SPHI</name>
<comment type="pathway">
    <text evidence="1">Amino-acid biosynthesis; L-isoleucine biosynthesis; L-isoleucine from 2-oxobutanoate: step 4/4.</text>
</comment>
<protein>
    <recommendedName>
        <fullName evidence="5">branched-chain-amino-acid transaminase</fullName>
        <ecNumber evidence="5">2.6.1.42</ecNumber>
    </recommendedName>
</protein>
<evidence type="ECO:0000256" key="3">
    <source>
        <dbReference type="ARBA" id="ARBA00005072"/>
    </source>
</evidence>
<dbReference type="Pfam" id="PF01063">
    <property type="entry name" value="Aminotran_4"/>
    <property type="match status" value="1"/>
</dbReference>
<dbReference type="OrthoDB" id="9805628at2"/>
<comment type="pathway">
    <text evidence="2">Amino-acid biosynthesis; L-valine biosynthesis; L-valine from pyruvate: step 4/4.</text>
</comment>
<dbReference type="PANTHER" id="PTHR42743:SF11">
    <property type="entry name" value="AMINODEOXYCHORISMATE LYASE"/>
    <property type="match status" value="1"/>
</dbReference>
<comment type="catalytic activity">
    <reaction evidence="8">
        <text>L-leucine + 2-oxoglutarate = 4-methyl-2-oxopentanoate + L-glutamate</text>
        <dbReference type="Rhea" id="RHEA:18321"/>
        <dbReference type="ChEBI" id="CHEBI:16810"/>
        <dbReference type="ChEBI" id="CHEBI:17865"/>
        <dbReference type="ChEBI" id="CHEBI:29985"/>
        <dbReference type="ChEBI" id="CHEBI:57427"/>
        <dbReference type="EC" id="2.6.1.42"/>
    </reaction>
</comment>
<dbReference type="Proteomes" id="UP000244168">
    <property type="component" value="Unassembled WGS sequence"/>
</dbReference>
<evidence type="ECO:0000256" key="6">
    <source>
        <dbReference type="ARBA" id="ARBA00048212"/>
    </source>
</evidence>
<evidence type="ECO:0000256" key="7">
    <source>
        <dbReference type="ARBA" id="ARBA00048798"/>
    </source>
</evidence>
<accession>A0A2T5JCF8</accession>
<dbReference type="GO" id="GO:0004084">
    <property type="term" value="F:branched-chain-amino-acid transaminase activity"/>
    <property type="evidence" value="ECO:0007669"/>
    <property type="project" value="UniProtKB-EC"/>
</dbReference>
<comment type="similarity">
    <text evidence="4">Belongs to the class-IV pyridoxal-phosphate-dependent aminotransferase family.</text>
</comment>
<dbReference type="RefSeq" id="WP_107827376.1">
    <property type="nucleotide sequence ID" value="NZ_CP160205.1"/>
</dbReference>
<dbReference type="Gene3D" id="3.30.470.10">
    <property type="match status" value="1"/>
</dbReference>
<evidence type="ECO:0000313" key="9">
    <source>
        <dbReference type="EMBL" id="PTQ99448.1"/>
    </source>
</evidence>
<evidence type="ECO:0000256" key="2">
    <source>
        <dbReference type="ARBA" id="ARBA00004931"/>
    </source>
</evidence>
<dbReference type="Gene3D" id="3.20.10.10">
    <property type="entry name" value="D-amino Acid Aminotransferase, subunit A, domain 2"/>
    <property type="match status" value="1"/>
</dbReference>
<keyword evidence="10" id="KW-1185">Reference proteome</keyword>
<dbReference type="InterPro" id="IPR043132">
    <property type="entry name" value="BCAT-like_C"/>
</dbReference>
<keyword evidence="9" id="KW-0808">Transferase</keyword>
<comment type="pathway">
    <text evidence="3">Amino-acid biosynthesis; L-leucine biosynthesis; L-leucine from 3-methyl-2-oxobutanoate: step 4/4.</text>
</comment>
<evidence type="ECO:0000256" key="4">
    <source>
        <dbReference type="ARBA" id="ARBA00009320"/>
    </source>
</evidence>
<dbReference type="InterPro" id="IPR050571">
    <property type="entry name" value="Class-IV_PLP-Dep_Aminotrnsfr"/>
</dbReference>
<comment type="catalytic activity">
    <reaction evidence="7">
        <text>L-isoleucine + 2-oxoglutarate = (S)-3-methyl-2-oxopentanoate + L-glutamate</text>
        <dbReference type="Rhea" id="RHEA:24801"/>
        <dbReference type="ChEBI" id="CHEBI:16810"/>
        <dbReference type="ChEBI" id="CHEBI:29985"/>
        <dbReference type="ChEBI" id="CHEBI:35146"/>
        <dbReference type="ChEBI" id="CHEBI:58045"/>
        <dbReference type="EC" id="2.6.1.42"/>
    </reaction>
</comment>
<comment type="catalytic activity">
    <reaction evidence="6">
        <text>L-valine + 2-oxoglutarate = 3-methyl-2-oxobutanoate + L-glutamate</text>
        <dbReference type="Rhea" id="RHEA:24813"/>
        <dbReference type="ChEBI" id="CHEBI:11851"/>
        <dbReference type="ChEBI" id="CHEBI:16810"/>
        <dbReference type="ChEBI" id="CHEBI:29985"/>
        <dbReference type="ChEBI" id="CHEBI:57762"/>
        <dbReference type="EC" id="2.6.1.42"/>
    </reaction>
</comment>
<reference evidence="9 10" key="1">
    <citation type="submission" date="2018-04" db="EMBL/GenBank/DDBJ databases">
        <title>Genomic Encyclopedia of Archaeal and Bacterial Type Strains, Phase II (KMG-II): from individual species to whole genera.</title>
        <authorList>
            <person name="Goeker M."/>
        </authorList>
    </citation>
    <scope>NUCLEOTIDE SEQUENCE [LARGE SCALE GENOMIC DNA]</scope>
    <source>
        <strain evidence="9 10">DSM 26809</strain>
    </source>
</reference>
<gene>
    <name evidence="9" type="ORF">C8P68_102272</name>
</gene>
<comment type="caution">
    <text evidence="9">The sequence shown here is derived from an EMBL/GenBank/DDBJ whole genome shotgun (WGS) entry which is preliminary data.</text>
</comment>
<keyword evidence="9" id="KW-0032">Aminotransferase</keyword>
<evidence type="ECO:0000313" key="10">
    <source>
        <dbReference type="Proteomes" id="UP000244168"/>
    </source>
</evidence>
<dbReference type="GO" id="GO:0046394">
    <property type="term" value="P:carboxylic acid biosynthetic process"/>
    <property type="evidence" value="ECO:0007669"/>
    <property type="project" value="UniProtKB-ARBA"/>
</dbReference>
<proteinExistence type="inferred from homology"/>
<dbReference type="PANTHER" id="PTHR42743">
    <property type="entry name" value="AMINO-ACID AMINOTRANSFERASE"/>
    <property type="match status" value="1"/>
</dbReference>
<dbReference type="InterPro" id="IPR001544">
    <property type="entry name" value="Aminotrans_IV"/>
</dbReference>
<organism evidence="9 10">
    <name type="scientific">Mucilaginibacter yixingensis</name>
    <dbReference type="NCBI Taxonomy" id="1295612"/>
    <lineage>
        <taxon>Bacteria</taxon>
        <taxon>Pseudomonadati</taxon>
        <taxon>Bacteroidota</taxon>
        <taxon>Sphingobacteriia</taxon>
        <taxon>Sphingobacteriales</taxon>
        <taxon>Sphingobacteriaceae</taxon>
        <taxon>Mucilaginibacter</taxon>
    </lineage>
</organism>
<evidence type="ECO:0000256" key="1">
    <source>
        <dbReference type="ARBA" id="ARBA00004824"/>
    </source>
</evidence>
<dbReference type="EC" id="2.6.1.42" evidence="5"/>
<dbReference type="EMBL" id="QAOQ01000002">
    <property type="protein sequence ID" value="PTQ99448.1"/>
    <property type="molecule type" value="Genomic_DNA"/>
</dbReference>
<evidence type="ECO:0000256" key="5">
    <source>
        <dbReference type="ARBA" id="ARBA00013053"/>
    </source>
</evidence>
<dbReference type="InterPro" id="IPR036038">
    <property type="entry name" value="Aminotransferase-like"/>
</dbReference>
<dbReference type="AlphaFoldDB" id="A0A2T5JCF8"/>
<dbReference type="SUPFAM" id="SSF56752">
    <property type="entry name" value="D-aminoacid aminotransferase-like PLP-dependent enzymes"/>
    <property type="match status" value="1"/>
</dbReference>
<sequence length="273" mass="30561">MENYIYINDQLLPATEATLNVRDLAIQRGYGLFDFFKTIGNRPIFLDDHLDRFYHSADEMGLEIAFTLNELKGMISTLIAKNNIPDSGIKLILTGGYSDDGFTITGPANLIIQQTPLVIKNLSDSGIKLMSYHYQRQLPSVKSIDYVQAIRLQKQMRESGVGEILYYYNSIVGESPRSNFFIVTNNEILTAENNILKGVIRGKIMGLNIPGYTVAERDFTMDDLFAAKEAFLSSTTRQAHPVVAVDGRPIGDGQPGPVVREINRQLFGLMEKE</sequence>
<dbReference type="InterPro" id="IPR043131">
    <property type="entry name" value="BCAT-like_N"/>
</dbReference>
<evidence type="ECO:0000256" key="8">
    <source>
        <dbReference type="ARBA" id="ARBA00049229"/>
    </source>
</evidence>